<evidence type="ECO:0000313" key="3">
    <source>
        <dbReference type="Proteomes" id="UP001597261"/>
    </source>
</evidence>
<dbReference type="RefSeq" id="WP_381091323.1">
    <property type="nucleotide sequence ID" value="NZ_JBHUDX010000108.1"/>
</dbReference>
<feature type="region of interest" description="Disordered" evidence="1">
    <location>
        <begin position="754"/>
        <end position="781"/>
    </location>
</feature>
<evidence type="ECO:0000256" key="1">
    <source>
        <dbReference type="SAM" id="MobiDB-lite"/>
    </source>
</evidence>
<dbReference type="InterPro" id="IPR049762">
    <property type="entry name" value="PoNe_dom"/>
</dbReference>
<sequence length="845" mass="90342">MIDPSGIPQFTGDFSELDKDVSALRTNAIGIRNRGMDVHSRFQMLEAYYTAPEADKLFATTQPVMDNADGFATKLETVADALDTYSAEARPLANRLARLKADALDFVAGIEGHDDWTQDEDKVHRHQELLDGVTSTQSAFQDAERRAASKISSIVGGPKFVTDDGSHTVDKKTVMYGYGLNTLEHAKELPWGTPEEQTYETWSLDWFGHGAKSFVWDGLVKDNIEGGLDGLYTLFGGHGSQAAGQAWSGLKDVVTGIGLYTITPYDAFMDWAFGPDKESADEIRSKKAAKEFAKSLVAWDKWDENPARASATVVFNVLTLGAGPLAIAAKGSEAGALAKGASVAAKVGEFIDPVSAGLKATGKAINTLPKLSDVTSKIFTGLDATTGAGRLHSVIELDDGSKVVIRDGEFVAYDKQGHIISDTPKQERSVTARAGADQAPAHERKLAGVGGGPHPPQASAHPDGGFGSPAGHTGNEGRAHASQGAGTHNGGAGHDSGGSVAQERPHGGGTAEASHHSSGSDGGTGENHGRHVDDTTTSSGDHQAHGDVHGSDRELTPEERKRIQDELVRKANDPEWRKKYYDNRGHRLSKSTKVDGIELPILKKDPHGKWIAKYDMPSGPSETTFGSKPLGRDTVPDGNLPELDKVTADRKAALELTNAEKAFEKTPSPESRATLEEAQKAYDRQLGDVPNNSKISETLGEKAAALHVVENEFPTAQEITLPKTPNGADMFDQVYDLGGDERLIVEAKAPSGDLDWRQGVADPEDPANPHVGDDGGAQGMRVKQGTLPYVRSILGLMTRRGGRDAEIAADLRKALKAGKLHYMRVKAVKPSDSSYAGAIMDYFKL</sequence>
<dbReference type="Proteomes" id="UP001597261">
    <property type="component" value="Unassembled WGS sequence"/>
</dbReference>
<feature type="compositionally biased region" description="Basic and acidic residues" evidence="1">
    <location>
        <begin position="542"/>
        <end position="585"/>
    </location>
</feature>
<feature type="region of interest" description="Disordered" evidence="1">
    <location>
        <begin position="614"/>
        <end position="641"/>
    </location>
</feature>
<organism evidence="2 3">
    <name type="scientific">Streptomyces caeni</name>
    <dbReference type="NCBI Taxonomy" id="2307231"/>
    <lineage>
        <taxon>Bacteria</taxon>
        <taxon>Bacillati</taxon>
        <taxon>Actinomycetota</taxon>
        <taxon>Actinomycetes</taxon>
        <taxon>Kitasatosporales</taxon>
        <taxon>Streptomycetaceae</taxon>
        <taxon>Streptomyces</taxon>
    </lineage>
</organism>
<feature type="compositionally biased region" description="Gly residues" evidence="1">
    <location>
        <begin position="487"/>
        <end position="496"/>
    </location>
</feature>
<evidence type="ECO:0008006" key="4">
    <source>
        <dbReference type="Google" id="ProtNLM"/>
    </source>
</evidence>
<name>A0ABW4J2C8_9ACTN</name>
<protein>
    <recommendedName>
        <fullName evidence="4">Protein phosphatase</fullName>
    </recommendedName>
</protein>
<dbReference type="EMBL" id="JBHUDX010000108">
    <property type="protein sequence ID" value="MFD1662936.1"/>
    <property type="molecule type" value="Genomic_DNA"/>
</dbReference>
<feature type="region of interest" description="Disordered" evidence="1">
    <location>
        <begin position="421"/>
        <end position="586"/>
    </location>
</feature>
<reference evidence="3" key="1">
    <citation type="journal article" date="2019" name="Int. J. Syst. Evol. Microbiol.">
        <title>The Global Catalogue of Microorganisms (GCM) 10K type strain sequencing project: providing services to taxonomists for standard genome sequencing and annotation.</title>
        <authorList>
            <consortium name="The Broad Institute Genomics Platform"/>
            <consortium name="The Broad Institute Genome Sequencing Center for Infectious Disease"/>
            <person name="Wu L."/>
            <person name="Ma J."/>
        </authorList>
    </citation>
    <scope>NUCLEOTIDE SEQUENCE [LARGE SCALE GENOMIC DNA]</scope>
    <source>
        <strain evidence="3">CGMCC 1.12470</strain>
    </source>
</reference>
<evidence type="ECO:0000313" key="2">
    <source>
        <dbReference type="EMBL" id="MFD1662936.1"/>
    </source>
</evidence>
<keyword evidence="3" id="KW-1185">Reference proteome</keyword>
<gene>
    <name evidence="2" type="ORF">ACFSL4_33405</name>
</gene>
<comment type="caution">
    <text evidence="2">The sequence shown here is derived from an EMBL/GenBank/DDBJ whole genome shotgun (WGS) entry which is preliminary data.</text>
</comment>
<accession>A0ABW4J2C8</accession>
<proteinExistence type="predicted"/>
<dbReference type="CDD" id="cd20739">
    <property type="entry name" value="PoNe_DUF637"/>
    <property type="match status" value="1"/>
</dbReference>